<gene>
    <name evidence="1" type="ORF">ParaMal1_00025</name>
</gene>
<name>A0AAF0FNT3_9CAUD</name>
<organism evidence="1 2">
    <name type="scientific">Paracoccus phage ParMal1</name>
    <dbReference type="NCBI Taxonomy" id="3032416"/>
    <lineage>
        <taxon>Viruses</taxon>
        <taxon>Duplodnaviria</taxon>
        <taxon>Heunggongvirae</taxon>
        <taxon>Uroviricota</taxon>
        <taxon>Caudoviricetes</taxon>
        <taxon>Autographivirales</taxon>
        <taxon>Autographivirales incertae sedis</taxon>
        <taxon>Mallvirus</taxon>
        <taxon>Mallvirus ParMal1</taxon>
    </lineage>
</organism>
<accession>A0AAF0FNT3</accession>
<reference evidence="1" key="1">
    <citation type="submission" date="2023-02" db="EMBL/GenBank/DDBJ databases">
        <authorList>
            <person name="Rihtman B."/>
        </authorList>
    </citation>
    <scope>NUCLEOTIDE SEQUENCE</scope>
</reference>
<evidence type="ECO:0000313" key="1">
    <source>
        <dbReference type="EMBL" id="WFG40909.1"/>
    </source>
</evidence>
<protein>
    <submittedName>
        <fullName evidence="1">Uncharacterized protein</fullName>
    </submittedName>
</protein>
<evidence type="ECO:0000313" key="2">
    <source>
        <dbReference type="Proteomes" id="UP001216172"/>
    </source>
</evidence>
<dbReference type="EMBL" id="OQ376858">
    <property type="protein sequence ID" value="WFG40909.1"/>
    <property type="molecule type" value="Genomic_DNA"/>
</dbReference>
<dbReference type="Proteomes" id="UP001216172">
    <property type="component" value="Segment"/>
</dbReference>
<proteinExistence type="predicted"/>
<keyword evidence="2" id="KW-1185">Reference proteome</keyword>
<sequence>MSKAQITAALALLTLFLLAAMPSWALDLSTFQPQPPSECVSPEAREALAEQMGFVIIEKDEDLGATVWTHESGLTLLDVEIDGLSCIIGFKQVETEDV</sequence>